<comment type="caution">
    <text evidence="2">The sequence shown here is derived from an EMBL/GenBank/DDBJ whole genome shotgun (WGS) entry which is preliminary data.</text>
</comment>
<protein>
    <submittedName>
        <fullName evidence="2">Acyl-CoA reductase</fullName>
    </submittedName>
</protein>
<keyword evidence="3" id="KW-1185">Reference proteome</keyword>
<evidence type="ECO:0000313" key="2">
    <source>
        <dbReference type="EMBL" id="MDN3202591.1"/>
    </source>
</evidence>
<keyword evidence="1" id="KW-0521">NADP</keyword>
<dbReference type="Proteomes" id="UP001171916">
    <property type="component" value="Unassembled WGS sequence"/>
</dbReference>
<proteinExistence type="predicted"/>
<evidence type="ECO:0000256" key="1">
    <source>
        <dbReference type="ARBA" id="ARBA00022857"/>
    </source>
</evidence>
<gene>
    <name evidence="2" type="ORF">QVH07_00460</name>
</gene>
<dbReference type="Pfam" id="PF05893">
    <property type="entry name" value="LuxC"/>
    <property type="match status" value="1"/>
</dbReference>
<evidence type="ECO:0000313" key="3">
    <source>
        <dbReference type="Proteomes" id="UP001171916"/>
    </source>
</evidence>
<sequence>MRLTERIEAFLRLRNAIQKELDEVENGLFIIARNENSWFTPDSSRSSFEGLIKILEPKKLESWLSNYAISDINSNLEVGLMMAGNIPAVGFHDLMCVLLSGNRVSVKMSNSDSVLMSWIISQLRENGFTDRIGVEPFLKGKDAYIATGSDNSSRYFDYYFGKYPNIIRKNRTSVAVINSDQSDAELQELGKDIFTYFGLGCRNVSKLFVHKDFDLTKLLDSLEPFQSVADHHKYFNNYEYNKSIFLVNSTPHLDSGFLLLKEDEQIVSPIATLYYEYYNDESDLRSKLESNADKIQCIVGKAPDMIGFGKAQYPSVDDYADGVDTMSFLTQLK</sequence>
<dbReference type="RefSeq" id="WP_289998136.1">
    <property type="nucleotide sequence ID" value="NZ_JAUEPH010000001.1"/>
</dbReference>
<name>A0ABT7Y7V4_9BACT</name>
<dbReference type="EMBL" id="JAUEPH010000001">
    <property type="protein sequence ID" value="MDN3202591.1"/>
    <property type="molecule type" value="Genomic_DNA"/>
</dbReference>
<organism evidence="2 3">
    <name type="scientific">Algoriphagus sediminis</name>
    <dbReference type="NCBI Taxonomy" id="3057113"/>
    <lineage>
        <taxon>Bacteria</taxon>
        <taxon>Pseudomonadati</taxon>
        <taxon>Bacteroidota</taxon>
        <taxon>Cytophagia</taxon>
        <taxon>Cytophagales</taxon>
        <taxon>Cyclobacteriaceae</taxon>
        <taxon>Algoriphagus</taxon>
    </lineage>
</organism>
<reference evidence="2" key="1">
    <citation type="submission" date="2023-06" db="EMBL/GenBank/DDBJ databases">
        <title>Robiginitalea aurantiacus sp. nov. and Algoriphagus sediminis sp. nov., isolated from coastal sediment.</title>
        <authorList>
            <person name="Zhou Z.Y."/>
            <person name="An J."/>
            <person name="Jia Y.W."/>
            <person name="Du Z.J."/>
        </authorList>
    </citation>
    <scope>NUCLEOTIDE SEQUENCE</scope>
    <source>
        <strain evidence="2">C2-7</strain>
    </source>
</reference>
<accession>A0ABT7Y7V4</accession>
<dbReference type="InterPro" id="IPR008670">
    <property type="entry name" value="CoA_reduct_LuxC"/>
</dbReference>